<sequence length="280" mass="31365">VLTLMGEIGVKPDVITFSTIMNAWSSAGFMDKCQEIFDDMVRAGIKPDPHAYSILAKGYVRAQEPEKAEELLDSMIASGFHPNVVIFTTVISGWCSSRRMEPAIKVFNQMCELGIEPNLKTFETLIWGFLEAKLPWKAEEILQIMEEFEVKPEKSTFSLVAEAWRLSGLSREANRIMGNFQNATKSSPKRDTEEKGSAMESLERIYERQQSNSFSTLLQIPGEAAASAKRSRMVSWFVAKAAYAIPQTCKFGTRLPTIWQKQQPQGFSGLGQPCTAVFLN</sequence>
<accession>A0A2I0KBW7</accession>
<evidence type="ECO:0008006" key="6">
    <source>
        <dbReference type="Google" id="ProtNLM"/>
    </source>
</evidence>
<feature type="compositionally biased region" description="Basic and acidic residues" evidence="3">
    <location>
        <begin position="188"/>
        <end position="199"/>
    </location>
</feature>
<dbReference type="Proteomes" id="UP000233551">
    <property type="component" value="Unassembled WGS sequence"/>
</dbReference>
<evidence type="ECO:0000256" key="2">
    <source>
        <dbReference type="PROSITE-ProRule" id="PRU00708"/>
    </source>
</evidence>
<reference evidence="4 5" key="1">
    <citation type="submission" date="2017-11" db="EMBL/GenBank/DDBJ databases">
        <title>De-novo sequencing of pomegranate (Punica granatum L.) genome.</title>
        <authorList>
            <person name="Akparov Z."/>
            <person name="Amiraslanov A."/>
            <person name="Hajiyeva S."/>
            <person name="Abbasov M."/>
            <person name="Kaur K."/>
            <person name="Hamwieh A."/>
            <person name="Solovyev V."/>
            <person name="Salamov A."/>
            <person name="Braich B."/>
            <person name="Kosarev P."/>
            <person name="Mahmoud A."/>
            <person name="Hajiyev E."/>
            <person name="Babayeva S."/>
            <person name="Izzatullayeva V."/>
            <person name="Mammadov A."/>
            <person name="Mammadov A."/>
            <person name="Sharifova S."/>
            <person name="Ojaghi J."/>
            <person name="Eynullazada K."/>
            <person name="Bayramov B."/>
            <person name="Abdulazimova A."/>
            <person name="Shahmuradov I."/>
        </authorList>
    </citation>
    <scope>NUCLEOTIDE SEQUENCE [LARGE SCALE GENOMIC DNA]</scope>
    <source>
        <strain evidence="5">cv. AG2017</strain>
        <tissue evidence="4">Leaf</tissue>
    </source>
</reference>
<feature type="non-terminal residue" evidence="4">
    <location>
        <position position="1"/>
    </location>
</feature>
<dbReference type="InterPro" id="IPR002885">
    <property type="entry name" value="PPR_rpt"/>
</dbReference>
<dbReference type="PANTHER" id="PTHR47931">
    <property type="entry name" value="OS01G0228400 PROTEIN"/>
    <property type="match status" value="1"/>
</dbReference>
<protein>
    <recommendedName>
        <fullName evidence="6">Pentacotripeptide-repeat region of PRORP domain-containing protein</fullName>
    </recommendedName>
</protein>
<evidence type="ECO:0000313" key="5">
    <source>
        <dbReference type="Proteomes" id="UP000233551"/>
    </source>
</evidence>
<dbReference type="EMBL" id="PGOL01000697">
    <property type="protein sequence ID" value="PKI66029.1"/>
    <property type="molecule type" value="Genomic_DNA"/>
</dbReference>
<organism evidence="4 5">
    <name type="scientific">Punica granatum</name>
    <name type="common">Pomegranate</name>
    <dbReference type="NCBI Taxonomy" id="22663"/>
    <lineage>
        <taxon>Eukaryota</taxon>
        <taxon>Viridiplantae</taxon>
        <taxon>Streptophyta</taxon>
        <taxon>Embryophyta</taxon>
        <taxon>Tracheophyta</taxon>
        <taxon>Spermatophyta</taxon>
        <taxon>Magnoliopsida</taxon>
        <taxon>eudicotyledons</taxon>
        <taxon>Gunneridae</taxon>
        <taxon>Pentapetalae</taxon>
        <taxon>rosids</taxon>
        <taxon>malvids</taxon>
        <taxon>Myrtales</taxon>
        <taxon>Lythraceae</taxon>
        <taxon>Punica</taxon>
    </lineage>
</organism>
<dbReference type="InterPro" id="IPR011990">
    <property type="entry name" value="TPR-like_helical_dom_sf"/>
</dbReference>
<gene>
    <name evidence="4" type="ORF">CRG98_013614</name>
</gene>
<evidence type="ECO:0000313" key="4">
    <source>
        <dbReference type="EMBL" id="PKI66029.1"/>
    </source>
</evidence>
<feature type="repeat" description="PPR" evidence="2">
    <location>
        <begin position="13"/>
        <end position="47"/>
    </location>
</feature>
<keyword evidence="1" id="KW-0677">Repeat</keyword>
<feature type="repeat" description="PPR" evidence="2">
    <location>
        <begin position="83"/>
        <end position="117"/>
    </location>
</feature>
<feature type="repeat" description="PPR" evidence="2">
    <location>
        <begin position="118"/>
        <end position="152"/>
    </location>
</feature>
<dbReference type="PROSITE" id="PS51375">
    <property type="entry name" value="PPR"/>
    <property type="match status" value="4"/>
</dbReference>
<dbReference type="AlphaFoldDB" id="A0A2I0KBW7"/>
<name>A0A2I0KBW7_PUNGR</name>
<evidence type="ECO:0000256" key="1">
    <source>
        <dbReference type="ARBA" id="ARBA00022737"/>
    </source>
</evidence>
<dbReference type="Gene3D" id="1.25.40.10">
    <property type="entry name" value="Tetratricopeptide repeat domain"/>
    <property type="match status" value="1"/>
</dbReference>
<dbReference type="PANTHER" id="PTHR47931:SF1">
    <property type="entry name" value="PPR CONTAINING PLANT-LIKE PROTEIN"/>
    <property type="match status" value="1"/>
</dbReference>
<comment type="caution">
    <text evidence="4">The sequence shown here is derived from an EMBL/GenBank/DDBJ whole genome shotgun (WGS) entry which is preliminary data.</text>
</comment>
<dbReference type="STRING" id="22663.A0A2I0KBW7"/>
<keyword evidence="5" id="KW-1185">Reference proteome</keyword>
<dbReference type="Pfam" id="PF13041">
    <property type="entry name" value="PPR_2"/>
    <property type="match status" value="2"/>
</dbReference>
<evidence type="ECO:0000256" key="3">
    <source>
        <dbReference type="SAM" id="MobiDB-lite"/>
    </source>
</evidence>
<feature type="repeat" description="PPR" evidence="2">
    <location>
        <begin position="48"/>
        <end position="82"/>
    </location>
</feature>
<feature type="region of interest" description="Disordered" evidence="3">
    <location>
        <begin position="180"/>
        <end position="199"/>
    </location>
</feature>
<proteinExistence type="predicted"/>
<dbReference type="NCBIfam" id="TIGR00756">
    <property type="entry name" value="PPR"/>
    <property type="match status" value="3"/>
</dbReference>